<sequence length="147" mass="16017">MRCPTIYGLKFGKSDLDALRRIRELPRNRKLLEVSLPAGVLANIFLGNNPAQIMYNVSGTDWTHLAQAMIAASAIERNVFIQTARLQQLRAGSTPNQRQFWKAVESGCQGVLNENGVYVTGPAILGVGSQVRANRWGGVFAGHLAAI</sequence>
<name>A0A7V1BPJ9_9GAMM</name>
<gene>
    <name evidence="1" type="ORF">ENH64_10290</name>
</gene>
<accession>A0A7V1BPJ9</accession>
<dbReference type="Proteomes" id="UP000885703">
    <property type="component" value="Unassembled WGS sequence"/>
</dbReference>
<proteinExistence type="predicted"/>
<organism evidence="1">
    <name type="scientific">Halopseudomonas xinjiangensis</name>
    <dbReference type="NCBI Taxonomy" id="487184"/>
    <lineage>
        <taxon>Bacteria</taxon>
        <taxon>Pseudomonadati</taxon>
        <taxon>Pseudomonadota</taxon>
        <taxon>Gammaproteobacteria</taxon>
        <taxon>Pseudomonadales</taxon>
        <taxon>Pseudomonadaceae</taxon>
        <taxon>Halopseudomonas</taxon>
    </lineage>
</organism>
<protein>
    <submittedName>
        <fullName evidence="1">Uncharacterized protein</fullName>
    </submittedName>
</protein>
<evidence type="ECO:0000313" key="1">
    <source>
        <dbReference type="EMBL" id="HDZ56844.1"/>
    </source>
</evidence>
<comment type="caution">
    <text evidence="1">The sequence shown here is derived from an EMBL/GenBank/DDBJ whole genome shotgun (WGS) entry which is preliminary data.</text>
</comment>
<dbReference type="EMBL" id="DRFO01000023">
    <property type="protein sequence ID" value="HDZ56844.1"/>
    <property type="molecule type" value="Genomic_DNA"/>
</dbReference>
<dbReference type="AlphaFoldDB" id="A0A7V1BPJ9"/>
<reference evidence="1" key="1">
    <citation type="journal article" date="2020" name="mSystems">
        <title>Genome- and Community-Level Interaction Insights into Carbon Utilization and Element Cycling Functions of Hydrothermarchaeota in Hydrothermal Sediment.</title>
        <authorList>
            <person name="Zhou Z."/>
            <person name="Liu Y."/>
            <person name="Xu W."/>
            <person name="Pan J."/>
            <person name="Luo Z.H."/>
            <person name="Li M."/>
        </authorList>
    </citation>
    <scope>NUCLEOTIDE SEQUENCE [LARGE SCALE GENOMIC DNA]</scope>
    <source>
        <strain evidence="1">HyVt-324</strain>
    </source>
</reference>